<feature type="compositionally biased region" description="Low complexity" evidence="9">
    <location>
        <begin position="654"/>
        <end position="668"/>
    </location>
</feature>
<evidence type="ECO:0000256" key="1">
    <source>
        <dbReference type="ARBA" id="ARBA00004586"/>
    </source>
</evidence>
<feature type="region of interest" description="Disordered" evidence="9">
    <location>
        <begin position="557"/>
        <end position="1031"/>
    </location>
</feature>
<dbReference type="GO" id="GO:0015914">
    <property type="term" value="P:phospholipid transport"/>
    <property type="evidence" value="ECO:0007669"/>
    <property type="project" value="TreeGrafter"/>
</dbReference>
<dbReference type="STRING" id="1314773.A0A3N2Q4Z7"/>
<dbReference type="Proteomes" id="UP000272025">
    <property type="component" value="Unassembled WGS sequence"/>
</dbReference>
<dbReference type="AlphaFoldDB" id="A0A3N2Q4Z7"/>
<keyword evidence="5" id="KW-1133">Transmembrane helix</keyword>
<dbReference type="CDD" id="cd21675">
    <property type="entry name" value="SMP_TEX2"/>
    <property type="match status" value="1"/>
</dbReference>
<evidence type="ECO:0000256" key="5">
    <source>
        <dbReference type="ARBA" id="ARBA00022989"/>
    </source>
</evidence>
<keyword evidence="12" id="KW-1185">Reference proteome</keyword>
<feature type="compositionally biased region" description="Basic and acidic residues" evidence="9">
    <location>
        <begin position="919"/>
        <end position="939"/>
    </location>
</feature>
<dbReference type="EMBL" id="ML119052">
    <property type="protein sequence ID" value="ROT41695.1"/>
    <property type="molecule type" value="Genomic_DNA"/>
</dbReference>
<dbReference type="GeneID" id="39577177"/>
<evidence type="ECO:0000256" key="6">
    <source>
        <dbReference type="ARBA" id="ARBA00023055"/>
    </source>
</evidence>
<evidence type="ECO:0000256" key="4">
    <source>
        <dbReference type="ARBA" id="ARBA00022824"/>
    </source>
</evidence>
<feature type="domain" description="SMP-LTD" evidence="10">
    <location>
        <begin position="290"/>
        <end position="481"/>
    </location>
</feature>
<evidence type="ECO:0000256" key="2">
    <source>
        <dbReference type="ARBA" id="ARBA00022448"/>
    </source>
</evidence>
<feature type="compositionally biased region" description="Polar residues" evidence="9">
    <location>
        <begin position="719"/>
        <end position="729"/>
    </location>
</feature>
<proteinExistence type="predicted"/>
<keyword evidence="6" id="KW-0445">Lipid transport</keyword>
<evidence type="ECO:0000313" key="12">
    <source>
        <dbReference type="Proteomes" id="UP000272025"/>
    </source>
</evidence>
<feature type="compositionally biased region" description="Pro residues" evidence="9">
    <location>
        <begin position="810"/>
        <end position="819"/>
    </location>
</feature>
<reference evidence="11 12" key="1">
    <citation type="journal article" date="2018" name="Mol. Ecol.">
        <title>The obligate alkalophilic soda-lake fungus Sodiomyces alkalinus has shifted to a protein diet.</title>
        <authorList>
            <person name="Grum-Grzhimaylo A.A."/>
            <person name="Falkoski D.L."/>
            <person name="van den Heuvel J."/>
            <person name="Valero-Jimenez C.A."/>
            <person name="Min B."/>
            <person name="Choi I.G."/>
            <person name="Lipzen A."/>
            <person name="Daum C.G."/>
            <person name="Aanen D.K."/>
            <person name="Tsang A."/>
            <person name="Henrissat B."/>
            <person name="Bilanenko E.N."/>
            <person name="de Vries R.P."/>
            <person name="van Kan J.A.L."/>
            <person name="Grigoriev I.V."/>
            <person name="Debets A.J.M."/>
        </authorList>
    </citation>
    <scope>NUCLEOTIDE SEQUENCE [LARGE SCALE GENOMIC DNA]</scope>
    <source>
        <strain evidence="11 12">F11</strain>
    </source>
</reference>
<evidence type="ECO:0000256" key="8">
    <source>
        <dbReference type="ARBA" id="ARBA00023136"/>
    </source>
</evidence>
<organism evidence="11 12">
    <name type="scientific">Sodiomyces alkalinus (strain CBS 110278 / VKM F-3762 / F11)</name>
    <name type="common">Alkaliphilic filamentous fungus</name>
    <dbReference type="NCBI Taxonomy" id="1314773"/>
    <lineage>
        <taxon>Eukaryota</taxon>
        <taxon>Fungi</taxon>
        <taxon>Dikarya</taxon>
        <taxon>Ascomycota</taxon>
        <taxon>Pezizomycotina</taxon>
        <taxon>Sordariomycetes</taxon>
        <taxon>Hypocreomycetidae</taxon>
        <taxon>Glomerellales</taxon>
        <taxon>Plectosphaerellaceae</taxon>
        <taxon>Sodiomyces</taxon>
    </lineage>
</organism>
<dbReference type="PANTHER" id="PTHR13466:SF19">
    <property type="entry name" value="NUCLEUS-VACUOLE JUNCTION PROTEIN 2"/>
    <property type="match status" value="1"/>
</dbReference>
<dbReference type="RefSeq" id="XP_028469501.1">
    <property type="nucleotide sequence ID" value="XM_028608699.1"/>
</dbReference>
<evidence type="ECO:0000256" key="3">
    <source>
        <dbReference type="ARBA" id="ARBA00022692"/>
    </source>
</evidence>
<keyword evidence="7" id="KW-0446">Lipid-binding</keyword>
<dbReference type="InterPro" id="IPR031468">
    <property type="entry name" value="SMP_LBD"/>
</dbReference>
<feature type="compositionally biased region" description="Polar residues" evidence="9">
    <location>
        <begin position="760"/>
        <end position="772"/>
    </location>
</feature>
<feature type="compositionally biased region" description="Polar residues" evidence="9">
    <location>
        <begin position="681"/>
        <end position="704"/>
    </location>
</feature>
<feature type="compositionally biased region" description="Polar residues" evidence="9">
    <location>
        <begin position="1022"/>
        <end position="1031"/>
    </location>
</feature>
<feature type="compositionally biased region" description="Low complexity" evidence="9">
    <location>
        <begin position="623"/>
        <end position="634"/>
    </location>
</feature>
<name>A0A3N2Q4Z7_SODAK</name>
<dbReference type="PROSITE" id="PS51847">
    <property type="entry name" value="SMP"/>
    <property type="match status" value="1"/>
</dbReference>
<evidence type="ECO:0000313" key="11">
    <source>
        <dbReference type="EMBL" id="ROT41695.1"/>
    </source>
</evidence>
<gene>
    <name evidence="11" type="ORF">SODALDRAFT_292627</name>
</gene>
<accession>A0A3N2Q4Z7</accession>
<dbReference type="OrthoDB" id="26740at2759"/>
<keyword evidence="3" id="KW-0812">Transmembrane</keyword>
<evidence type="ECO:0000256" key="9">
    <source>
        <dbReference type="SAM" id="MobiDB-lite"/>
    </source>
</evidence>
<feature type="compositionally biased region" description="Acidic residues" evidence="9">
    <location>
        <begin position="1009"/>
        <end position="1019"/>
    </location>
</feature>
<feature type="compositionally biased region" description="Low complexity" evidence="9">
    <location>
        <begin position="563"/>
        <end position="581"/>
    </location>
</feature>
<protein>
    <recommendedName>
        <fullName evidence="10">SMP-LTD domain-containing protein</fullName>
    </recommendedName>
</protein>
<keyword evidence="4" id="KW-0256">Endoplasmic reticulum</keyword>
<keyword evidence="8" id="KW-0472">Membrane</keyword>
<feature type="compositionally biased region" description="Basic and acidic residues" evidence="9">
    <location>
        <begin position="968"/>
        <end position="982"/>
    </location>
</feature>
<dbReference type="Pfam" id="PF15413">
    <property type="entry name" value="PH_11"/>
    <property type="match status" value="1"/>
</dbReference>
<feature type="compositionally biased region" description="Low complexity" evidence="9">
    <location>
        <begin position="742"/>
        <end position="753"/>
    </location>
</feature>
<dbReference type="GO" id="GO:0008289">
    <property type="term" value="F:lipid binding"/>
    <property type="evidence" value="ECO:0007669"/>
    <property type="project" value="UniProtKB-KW"/>
</dbReference>
<dbReference type="GO" id="GO:1990456">
    <property type="term" value="P:mitochondrion-endoplasmic reticulum membrane tethering"/>
    <property type="evidence" value="ECO:0007669"/>
    <property type="project" value="TreeGrafter"/>
</dbReference>
<comment type="subcellular location">
    <subcellularLocation>
        <location evidence="1">Endoplasmic reticulum membrane</location>
    </subcellularLocation>
</comment>
<evidence type="ECO:0000259" key="10">
    <source>
        <dbReference type="PROSITE" id="PS51847"/>
    </source>
</evidence>
<dbReference type="GO" id="GO:0005789">
    <property type="term" value="C:endoplasmic reticulum membrane"/>
    <property type="evidence" value="ECO:0007669"/>
    <property type="project" value="UniProtKB-SubCell"/>
</dbReference>
<sequence>MGSWAVFLFAYLLGGLTFIPLALLAFLAHAHFSLPYREHSGGTETHDEYSESIVQPGDDLAPLEDARSTGALKEEAGSLRSRSTQESEVAAGYFAVCREYVPMGINAKPIERATPVGSTTVAAPSQSVYQTMYRSIFDRKQPQGPLDNKNAISQRPKNAGNVFYVVLRHGHLMLFDDEEQLEVRHVVSLAHHDISIYSGGDITPEGELFIKKNALCLSRRQDGTDTGPDGQLSKPFYLFSEDSSAKEDFYFALIRNQEQYFDVDKTTPKPRQFEVKNIISLVQRLHSSEDQVPTRWLNAMIGRVFLALYRTADLEHFIREKLTKKISRVKRPSFLTNIVIRKIDTGDSAPILLNPRHKELSVEGECAMEGDVKYTGNFRLEVAATARLDLGTRFKAREVNLVLAVVLRKLEGHVIFKIKPPPSNRIWFSFQTMPKMEMTIEPIVSSRQITYTLILRQIENRIKEVIAETLVQPFWDDIPFSNTEHKKWRGGIWEGDDAVVTSSRIEATIAQGGDVDAVDRLERSGEAGEVQAELRPIEKSISEPLADNAAPTGLLGRKLAKKSSASTLTGTTTGADTQTSGPSASLPRTLRPGSMSSPSDPVIRTDPTHADVFKPSSSPPDHASSMMAALSAWSQPASAVDTPLDSPARPASVSQGPSQSFRSTSSSQETADSEKEVEGTTVASNRRNTASSTDSAFQDDGTNTSAPPSPSLRHSLRSNTGSIKSNASAITRGLFARRETTGDSQSSGQSNSDSSHKRTTLSAMASAATQARQWGWNALQRQKEGRIGSFGESSPPPPLDLSKPMGRGQPLPPPGTPLPKPDKNSKVTTIPVPPKHKPVPPSPSPSQAPERWQETQLCEENESGDGKAERKPVPTPPLPARRLRDRGGGGGGDERGNGNDVLIIAAPVGSEPSTPMEEEVLRGYEESGHGQPWAEDRAGVDPSSLDSSLTRRLASLEGNEANAWADSVRSDKDSPGLGKEESSIQARPARQGAQEADDDEDFSGWFDNGELEMEEEEKLEEQGSQMGNVKR</sequence>
<dbReference type="PANTHER" id="PTHR13466">
    <property type="entry name" value="TEX2 PROTEIN-RELATED"/>
    <property type="match status" value="1"/>
</dbReference>
<evidence type="ECO:0000256" key="7">
    <source>
        <dbReference type="ARBA" id="ARBA00023121"/>
    </source>
</evidence>
<dbReference type="GO" id="GO:0032865">
    <property type="term" value="C:ERMES complex"/>
    <property type="evidence" value="ECO:0007669"/>
    <property type="project" value="TreeGrafter"/>
</dbReference>
<keyword evidence="2" id="KW-0813">Transport</keyword>